<keyword evidence="1" id="KW-0812">Transmembrane</keyword>
<reference evidence="2 3" key="1">
    <citation type="submission" date="2020-10" db="EMBL/GenBank/DDBJ databases">
        <title>Genome Sequencing of Rodentibacter spp. strain DSM111151.</title>
        <authorList>
            <person name="Benga L."/>
            <person name="Lautwein T."/>
        </authorList>
    </citation>
    <scope>NUCLEOTIDE SEQUENCE [LARGE SCALE GENOMIC DNA]</scope>
    <source>
        <strain evidence="2 3">DSM 111151</strain>
    </source>
</reference>
<gene>
    <name evidence="2" type="ORF">IHV77_06640</name>
</gene>
<dbReference type="EMBL" id="CP063056">
    <property type="protein sequence ID" value="QPB41622.1"/>
    <property type="molecule type" value="Genomic_DNA"/>
</dbReference>
<keyword evidence="1" id="KW-0472">Membrane</keyword>
<protein>
    <submittedName>
        <fullName evidence="2">Uncharacterized protein</fullName>
    </submittedName>
</protein>
<keyword evidence="3" id="KW-1185">Reference proteome</keyword>
<feature type="transmembrane region" description="Helical" evidence="1">
    <location>
        <begin position="28"/>
        <end position="44"/>
    </location>
</feature>
<sequence length="57" mass="6585">MKIKYIMRAIEIVALFLAIILLNKYGPLIAFLGCLPLGILWSLIRKYGEKMKELSHH</sequence>
<accession>A0ABX6UUH7</accession>
<evidence type="ECO:0000313" key="2">
    <source>
        <dbReference type="EMBL" id="QPB41622.1"/>
    </source>
</evidence>
<dbReference type="Proteomes" id="UP000663069">
    <property type="component" value="Chromosome"/>
</dbReference>
<dbReference type="RefSeq" id="WP_194811220.1">
    <property type="nucleotide sequence ID" value="NZ_CP063056.1"/>
</dbReference>
<keyword evidence="1" id="KW-1133">Transmembrane helix</keyword>
<feature type="transmembrane region" description="Helical" evidence="1">
    <location>
        <begin position="5"/>
        <end position="22"/>
    </location>
</feature>
<proteinExistence type="predicted"/>
<evidence type="ECO:0000313" key="3">
    <source>
        <dbReference type="Proteomes" id="UP000663069"/>
    </source>
</evidence>
<organism evidence="2 3">
    <name type="scientific">Rodentibacter haemolyticus</name>
    <dbReference type="NCBI Taxonomy" id="2778911"/>
    <lineage>
        <taxon>Bacteria</taxon>
        <taxon>Pseudomonadati</taxon>
        <taxon>Pseudomonadota</taxon>
        <taxon>Gammaproteobacteria</taxon>
        <taxon>Pasteurellales</taxon>
        <taxon>Pasteurellaceae</taxon>
        <taxon>Rodentibacter</taxon>
    </lineage>
</organism>
<evidence type="ECO:0000256" key="1">
    <source>
        <dbReference type="SAM" id="Phobius"/>
    </source>
</evidence>
<name>A0ABX6UUH7_9PAST</name>